<dbReference type="Proteomes" id="UP000791440">
    <property type="component" value="Unassembled WGS sequence"/>
</dbReference>
<keyword evidence="1" id="KW-0732">Signal</keyword>
<dbReference type="InterPro" id="IPR006170">
    <property type="entry name" value="PBP/GOBP"/>
</dbReference>
<feature type="signal peptide" evidence="1">
    <location>
        <begin position="1"/>
        <end position="22"/>
    </location>
</feature>
<proteinExistence type="predicted"/>
<dbReference type="Gene3D" id="1.10.238.20">
    <property type="entry name" value="Pheromone/general odorant binding protein domain"/>
    <property type="match status" value="1"/>
</dbReference>
<name>A0A922CAG0_MANSE</name>
<keyword evidence="3" id="KW-1185">Reference proteome</keyword>
<organism evidence="2 3">
    <name type="scientific">Manduca sexta</name>
    <name type="common">Tobacco hawkmoth</name>
    <name type="synonym">Tobacco hornworm</name>
    <dbReference type="NCBI Taxonomy" id="7130"/>
    <lineage>
        <taxon>Eukaryota</taxon>
        <taxon>Metazoa</taxon>
        <taxon>Ecdysozoa</taxon>
        <taxon>Arthropoda</taxon>
        <taxon>Hexapoda</taxon>
        <taxon>Insecta</taxon>
        <taxon>Pterygota</taxon>
        <taxon>Neoptera</taxon>
        <taxon>Endopterygota</taxon>
        <taxon>Lepidoptera</taxon>
        <taxon>Glossata</taxon>
        <taxon>Ditrysia</taxon>
        <taxon>Bombycoidea</taxon>
        <taxon>Sphingidae</taxon>
        <taxon>Sphinginae</taxon>
        <taxon>Sphingini</taxon>
        <taxon>Manduca</taxon>
    </lineage>
</organism>
<comment type="caution">
    <text evidence="2">The sequence shown here is derived from an EMBL/GenBank/DDBJ whole genome shotgun (WGS) entry which is preliminary data.</text>
</comment>
<reference evidence="2" key="2">
    <citation type="submission" date="2020-12" db="EMBL/GenBank/DDBJ databases">
        <authorList>
            <person name="Kanost M."/>
        </authorList>
    </citation>
    <scope>NUCLEOTIDE SEQUENCE</scope>
</reference>
<evidence type="ECO:0000256" key="1">
    <source>
        <dbReference type="SAM" id="SignalP"/>
    </source>
</evidence>
<dbReference type="AlphaFoldDB" id="A0A922CAG0"/>
<dbReference type="CDD" id="cd23992">
    <property type="entry name" value="PBP_GOBP"/>
    <property type="match status" value="1"/>
</dbReference>
<feature type="chain" id="PRO_5038276668" evidence="1">
    <location>
        <begin position="23"/>
        <end position="148"/>
    </location>
</feature>
<accession>A0A922CAG0</accession>
<dbReference type="EMBL" id="JH668283">
    <property type="protein sequence ID" value="KAG6440974.1"/>
    <property type="molecule type" value="Genomic_DNA"/>
</dbReference>
<dbReference type="OrthoDB" id="8014875at2759"/>
<evidence type="ECO:0000313" key="3">
    <source>
        <dbReference type="Proteomes" id="UP000791440"/>
    </source>
</evidence>
<evidence type="ECO:0000313" key="2">
    <source>
        <dbReference type="EMBL" id="KAG6440975.1"/>
    </source>
</evidence>
<dbReference type="InterPro" id="IPR036728">
    <property type="entry name" value="PBP_GOBP_sf"/>
</dbReference>
<reference evidence="2" key="1">
    <citation type="journal article" date="2016" name="Insect Biochem. Mol. Biol.">
        <title>Multifaceted biological insights from a draft genome sequence of the tobacco hornworm moth, Manduca sexta.</title>
        <authorList>
            <person name="Kanost M.R."/>
            <person name="Arrese E.L."/>
            <person name="Cao X."/>
            <person name="Chen Y.R."/>
            <person name="Chellapilla S."/>
            <person name="Goldsmith M.R."/>
            <person name="Grosse-Wilde E."/>
            <person name="Heckel D.G."/>
            <person name="Herndon N."/>
            <person name="Jiang H."/>
            <person name="Papanicolaou A."/>
            <person name="Qu J."/>
            <person name="Soulages J.L."/>
            <person name="Vogel H."/>
            <person name="Walters J."/>
            <person name="Waterhouse R.M."/>
            <person name="Ahn S.J."/>
            <person name="Almeida F.C."/>
            <person name="An C."/>
            <person name="Aqrawi P."/>
            <person name="Bretschneider A."/>
            <person name="Bryant W.B."/>
            <person name="Bucks S."/>
            <person name="Chao H."/>
            <person name="Chevignon G."/>
            <person name="Christen J.M."/>
            <person name="Clarke D.F."/>
            <person name="Dittmer N.T."/>
            <person name="Ferguson L.C.F."/>
            <person name="Garavelou S."/>
            <person name="Gordon K.H.J."/>
            <person name="Gunaratna R.T."/>
            <person name="Han Y."/>
            <person name="Hauser F."/>
            <person name="He Y."/>
            <person name="Heidel-Fischer H."/>
            <person name="Hirsh A."/>
            <person name="Hu Y."/>
            <person name="Jiang H."/>
            <person name="Kalra D."/>
            <person name="Klinner C."/>
            <person name="Konig C."/>
            <person name="Kovar C."/>
            <person name="Kroll A.R."/>
            <person name="Kuwar S.S."/>
            <person name="Lee S.L."/>
            <person name="Lehman R."/>
            <person name="Li K."/>
            <person name="Li Z."/>
            <person name="Liang H."/>
            <person name="Lovelace S."/>
            <person name="Lu Z."/>
            <person name="Mansfield J.H."/>
            <person name="McCulloch K.J."/>
            <person name="Mathew T."/>
            <person name="Morton B."/>
            <person name="Muzny D.M."/>
            <person name="Neunemann D."/>
            <person name="Ongeri F."/>
            <person name="Pauchet Y."/>
            <person name="Pu L.L."/>
            <person name="Pyrousis I."/>
            <person name="Rao X.J."/>
            <person name="Redding A."/>
            <person name="Roesel C."/>
            <person name="Sanchez-Gracia A."/>
            <person name="Schaack S."/>
            <person name="Shukla A."/>
            <person name="Tetreau G."/>
            <person name="Wang Y."/>
            <person name="Xiong G.H."/>
            <person name="Traut W."/>
            <person name="Walsh T.K."/>
            <person name="Worley K.C."/>
            <person name="Wu D."/>
            <person name="Wu W."/>
            <person name="Wu Y.Q."/>
            <person name="Zhang X."/>
            <person name="Zou Z."/>
            <person name="Zucker H."/>
            <person name="Briscoe A.D."/>
            <person name="Burmester T."/>
            <person name="Clem R.J."/>
            <person name="Feyereisen R."/>
            <person name="Grimmelikhuijzen C.J.P."/>
            <person name="Hamodrakas S.J."/>
            <person name="Hansson B.S."/>
            <person name="Huguet E."/>
            <person name="Jermiin L.S."/>
            <person name="Lan Q."/>
            <person name="Lehman H.K."/>
            <person name="Lorenzen M."/>
            <person name="Merzendorfer H."/>
            <person name="Michalopoulos I."/>
            <person name="Morton D.B."/>
            <person name="Muthukrishnan S."/>
            <person name="Oakeshott J.G."/>
            <person name="Palmer W."/>
            <person name="Park Y."/>
            <person name="Passarelli A.L."/>
            <person name="Rozas J."/>
            <person name="Schwartz L.M."/>
            <person name="Smith W."/>
            <person name="Southgate A."/>
            <person name="Vilcinskas A."/>
            <person name="Vogt R."/>
            <person name="Wang P."/>
            <person name="Werren J."/>
            <person name="Yu X.Q."/>
            <person name="Zhou J.J."/>
            <person name="Brown S.J."/>
            <person name="Scherer S.E."/>
            <person name="Richards S."/>
            <person name="Blissard G.W."/>
        </authorList>
    </citation>
    <scope>NUCLEOTIDE SEQUENCE</scope>
</reference>
<dbReference type="Pfam" id="PF01395">
    <property type="entry name" value="PBP_GOBP"/>
    <property type="match status" value="1"/>
</dbReference>
<gene>
    <name evidence="2" type="ORF">O3G_MSEX001561</name>
</gene>
<sequence length="148" mass="16822">MWKISYFLFVFGVAANLKHAYAVTEEERLMLDSLMKPKVLACVEEFGLKDFSIEDIRKDHEIDPCLLQCFLKKAEVFVDGMINLEKADETLREVINDEDEVEQIMEKGKECADEANGSDVSGDDEDCARVAIFHSCLREKNGLFMATS</sequence>
<dbReference type="GO" id="GO:0005549">
    <property type="term" value="F:odorant binding"/>
    <property type="evidence" value="ECO:0007669"/>
    <property type="project" value="InterPro"/>
</dbReference>
<dbReference type="EMBL" id="JH668283">
    <property type="protein sequence ID" value="KAG6440975.1"/>
    <property type="molecule type" value="Genomic_DNA"/>
</dbReference>
<dbReference type="SUPFAM" id="SSF47565">
    <property type="entry name" value="Insect pheromone/odorant-binding proteins"/>
    <property type="match status" value="1"/>
</dbReference>
<protein>
    <submittedName>
        <fullName evidence="2">Uncharacterized protein</fullName>
    </submittedName>
</protein>